<feature type="compositionally biased region" description="Basic and acidic residues" evidence="1">
    <location>
        <begin position="1290"/>
        <end position="1319"/>
    </location>
</feature>
<dbReference type="InterPro" id="IPR043129">
    <property type="entry name" value="ATPase_NBD"/>
</dbReference>
<dbReference type="HOGENOM" id="CLU_002820_0_0_1"/>
<dbReference type="SUPFAM" id="SSF53067">
    <property type="entry name" value="Actin-like ATPase domain"/>
    <property type="match status" value="2"/>
</dbReference>
<feature type="compositionally biased region" description="Polar residues" evidence="1">
    <location>
        <begin position="995"/>
        <end position="1005"/>
    </location>
</feature>
<evidence type="ECO:0000313" key="3">
    <source>
        <dbReference type="Proteomes" id="UP000054477"/>
    </source>
</evidence>
<organism evidence="2 3">
    <name type="scientific">Laccaria amethystina LaAM-08-1</name>
    <dbReference type="NCBI Taxonomy" id="1095629"/>
    <lineage>
        <taxon>Eukaryota</taxon>
        <taxon>Fungi</taxon>
        <taxon>Dikarya</taxon>
        <taxon>Basidiomycota</taxon>
        <taxon>Agaricomycotina</taxon>
        <taxon>Agaricomycetes</taxon>
        <taxon>Agaricomycetidae</taxon>
        <taxon>Agaricales</taxon>
        <taxon>Agaricineae</taxon>
        <taxon>Hydnangiaceae</taxon>
        <taxon>Laccaria</taxon>
    </lineage>
</organism>
<dbReference type="PANTHER" id="PTHR14187:SF5">
    <property type="entry name" value="HEAT SHOCK 70 KDA PROTEIN 12A"/>
    <property type="match status" value="1"/>
</dbReference>
<feature type="compositionally biased region" description="Low complexity" evidence="1">
    <location>
        <begin position="758"/>
        <end position="773"/>
    </location>
</feature>
<feature type="region of interest" description="Disordered" evidence="1">
    <location>
        <begin position="1067"/>
        <end position="1270"/>
    </location>
</feature>
<gene>
    <name evidence="2" type="ORF">K443DRAFT_220891</name>
</gene>
<feature type="compositionally biased region" description="Basic and acidic residues" evidence="1">
    <location>
        <begin position="692"/>
        <end position="725"/>
    </location>
</feature>
<feature type="compositionally biased region" description="Acidic residues" evidence="1">
    <location>
        <begin position="1562"/>
        <end position="1579"/>
    </location>
</feature>
<evidence type="ECO:0000256" key="1">
    <source>
        <dbReference type="SAM" id="MobiDB-lite"/>
    </source>
</evidence>
<reference evidence="3" key="2">
    <citation type="submission" date="2015-01" db="EMBL/GenBank/DDBJ databases">
        <title>Evolutionary Origins and Diversification of the Mycorrhizal Mutualists.</title>
        <authorList>
            <consortium name="DOE Joint Genome Institute"/>
            <consortium name="Mycorrhizal Genomics Consortium"/>
            <person name="Kohler A."/>
            <person name="Kuo A."/>
            <person name="Nagy L.G."/>
            <person name="Floudas D."/>
            <person name="Copeland A."/>
            <person name="Barry K.W."/>
            <person name="Cichocki N."/>
            <person name="Veneault-Fourrey C."/>
            <person name="LaButti K."/>
            <person name="Lindquist E.A."/>
            <person name="Lipzen A."/>
            <person name="Lundell T."/>
            <person name="Morin E."/>
            <person name="Murat C."/>
            <person name="Riley R."/>
            <person name="Ohm R."/>
            <person name="Sun H."/>
            <person name="Tunlid A."/>
            <person name="Henrissat B."/>
            <person name="Grigoriev I.V."/>
            <person name="Hibbett D.S."/>
            <person name="Martin F."/>
        </authorList>
    </citation>
    <scope>NUCLEOTIDE SEQUENCE [LARGE SCALE GENOMIC DNA]</scope>
    <source>
        <strain evidence="3">LaAM-08-1</strain>
    </source>
</reference>
<proteinExistence type="predicted"/>
<feature type="compositionally biased region" description="Low complexity" evidence="1">
    <location>
        <begin position="1411"/>
        <end position="1426"/>
    </location>
</feature>
<evidence type="ECO:0000313" key="2">
    <source>
        <dbReference type="EMBL" id="KIJ98141.1"/>
    </source>
</evidence>
<dbReference type="EMBL" id="KN838676">
    <property type="protein sequence ID" value="KIJ98141.1"/>
    <property type="molecule type" value="Genomic_DNA"/>
</dbReference>
<dbReference type="Proteomes" id="UP000054477">
    <property type="component" value="Unassembled WGS sequence"/>
</dbReference>
<feature type="region of interest" description="Disordered" evidence="1">
    <location>
        <begin position="604"/>
        <end position="875"/>
    </location>
</feature>
<feature type="compositionally biased region" description="Basic and acidic residues" evidence="1">
    <location>
        <begin position="626"/>
        <end position="636"/>
    </location>
</feature>
<feature type="compositionally biased region" description="Low complexity" evidence="1">
    <location>
        <begin position="673"/>
        <end position="687"/>
    </location>
</feature>
<name>A0A0C9XKM6_9AGAR</name>
<feature type="region of interest" description="Disordered" evidence="1">
    <location>
        <begin position="1493"/>
        <end position="1628"/>
    </location>
</feature>
<feature type="compositionally biased region" description="Low complexity" evidence="1">
    <location>
        <begin position="1125"/>
        <end position="1147"/>
    </location>
</feature>
<accession>A0A0C9XKM6</accession>
<sequence>MKHSSADTRKPYSGLSRSLVIAIDVGTTFSGVSYAILEPGEIPKIHGVTRFPGQEHVAGNSKIPSVIYYDKSGKLMAAGAEAESNSILAQAEDEQWIKAELFKLRLRPRTMQLNMNGMRLSPLPKRKTAVHVFGDFLTYLYRCTRIFITDTHANGAALWNAVENDIQFVLSHPNGWEGAQQTKMRRAAVYGALIPDTNEGKARIRFVTEGEASLHACVLNGLAADVLSNPSKHGFLIADAGGGTLDISAYAIRGTAPLVMEEIAPPDCIFAGSVFVSRRAREFLEAEKLKNSKYGTPDAVEHITRKFDETTKRLFRDRKELQFIPFGSPLDKDLSVGIRGGQLKLTGNEVANLFEPSVDAAVTAIKAQIDASNGTIKSIFLVGGYAASPWLFTQLQERLSPFNVTVSRPDTQTSKAVADGAIGFYCDHHVAARMSKFMYGVEFLRDLDPQDPEHVARKERLCELPSGPKLLPDAFDCILSRSVKVKESTVFTRKYCTELTNLTMLSVFEVEIWCYRGGNVVPKWIERQADDFSTLCVVRADLSLLSGSAEPKRGRGGKTYWTIVFSVEIHFGLTEFKARIKWMDNGTTKYHSGPAAIVYNERGHRAEEDEPDTYPEDDVSSQNTPRSERLRSEPSSRARTPTDPYYSERESSIRRGRDTPVSLSSAIPEIVRASSSKGPSAVSSPSVHSRAKGSDGDRTGSESDRKRALDKGKERERDWDHDRTPVSRAASRSNSIKPGGVEGYANGHGLSRPVTPGTATAPATASSMSRASSQRGKDRAAEAPPIEQGPPSNWEAPPRSATGDQPRSPSLFAPLDSTPAADSTSIFGDRPKSPWGAPPPAEELPPAGSMSLTPSGEGHKSIFGTPRSAFGDTSKSMFGTPKSAFGDNASRSIFGDDAGAPKSIFDESAFGQTSTVAAPALFEENPAALAGEQPSSSLWDDPASAAAAINNGNAAAAGFDTDMWRASPAVVESPPIVESPTTKGKKKKSSAAASRNSPATLASKSPFAQASEPLVADPPAPAAADIAASLASALLGSGPKATGSPRLLSPLNPAAQEVAAETYAQDSWGLAGGTTASPRVSTPAVATTPVAATTPAVEEAPLTPGDETVKEAGGIGKSKKKKKGSAATTPAATTPAATTPSARLAALEAEEKEKEKVEEERKMKEKEKEEADERARKEREAADKAEEARKRKEKEAADKAEEARKRKEREAADKAEETRKRKEKEAADKAEETRKRKEAEAAAAEEARKKEEAKAARKKEKEDAAAAAEVARIEKERADAAAAAEVARIEKENADAEAARIEKERADAAEAERKRKEADDAAGAARIAKEAEEAAAAARQEQEERDNADAEAKAAELFNFDTDAGTAPPPAFGGGGGLFSSSSSTPAWKDSDLGWGTTAAAKKGKRSKGNTPAATTPAATTPSKLSSFSWGGAFGSSSVFPDTSANDANTNFDAVYDNVDPNSGSFGVFPDTSANDADMNFEPVFDNVDFNSGSFGNDLGASLGAMGEGTQEAGQTNPANGSGVATPVPPPAAFNYETPAAEENADADGDPEVTSPTGEGDGGLEGEGAPEQEAQEEEGWGGFAVTNKKKKGKKNKNNQDPAAAEDKTEGEATTTKKPETGKKKKGRK</sequence>
<feature type="compositionally biased region" description="Basic and acidic residues" evidence="1">
    <location>
        <begin position="646"/>
        <end position="658"/>
    </location>
</feature>
<keyword evidence="3" id="KW-1185">Reference proteome</keyword>
<dbReference type="PANTHER" id="PTHR14187">
    <property type="entry name" value="ALPHA KINASE/ELONGATION FACTOR 2 KINASE"/>
    <property type="match status" value="1"/>
</dbReference>
<feature type="compositionally biased region" description="Basic and acidic residues" evidence="1">
    <location>
        <begin position="1604"/>
        <end position="1621"/>
    </location>
</feature>
<dbReference type="OrthoDB" id="2963168at2759"/>
<reference evidence="2 3" key="1">
    <citation type="submission" date="2014-04" db="EMBL/GenBank/DDBJ databases">
        <authorList>
            <consortium name="DOE Joint Genome Institute"/>
            <person name="Kuo A."/>
            <person name="Kohler A."/>
            <person name="Nagy L.G."/>
            <person name="Floudas D."/>
            <person name="Copeland A."/>
            <person name="Barry K.W."/>
            <person name="Cichocki N."/>
            <person name="Veneault-Fourrey C."/>
            <person name="LaButti K."/>
            <person name="Lindquist E.A."/>
            <person name="Lipzen A."/>
            <person name="Lundell T."/>
            <person name="Morin E."/>
            <person name="Murat C."/>
            <person name="Sun H."/>
            <person name="Tunlid A."/>
            <person name="Henrissat B."/>
            <person name="Grigoriev I.V."/>
            <person name="Hibbett D.S."/>
            <person name="Martin F."/>
            <person name="Nordberg H.P."/>
            <person name="Cantor M.N."/>
            <person name="Hua S.X."/>
        </authorList>
    </citation>
    <scope>NUCLEOTIDE SEQUENCE [LARGE SCALE GENOMIC DNA]</scope>
    <source>
        <strain evidence="2 3">LaAM-08-1</strain>
    </source>
</reference>
<feature type="compositionally biased region" description="Acidic residues" evidence="1">
    <location>
        <begin position="608"/>
        <end position="619"/>
    </location>
</feature>
<feature type="compositionally biased region" description="Basic residues" evidence="1">
    <location>
        <begin position="1587"/>
        <end position="1596"/>
    </location>
</feature>
<feature type="region of interest" description="Disordered" evidence="1">
    <location>
        <begin position="1290"/>
        <end position="1426"/>
    </location>
</feature>
<protein>
    <submittedName>
        <fullName evidence="2">Uncharacterized protein</fullName>
    </submittedName>
</protein>
<dbReference type="STRING" id="1095629.A0A0C9XKM6"/>
<feature type="compositionally biased region" description="Basic and acidic residues" evidence="1">
    <location>
        <begin position="1340"/>
        <end position="1354"/>
    </location>
</feature>
<dbReference type="CDD" id="cd10170">
    <property type="entry name" value="ASKHA_NBD_HSP70"/>
    <property type="match status" value="1"/>
</dbReference>
<feature type="region of interest" description="Disordered" evidence="1">
    <location>
        <begin position="970"/>
        <end position="1005"/>
    </location>
</feature>
<dbReference type="CDD" id="cd22249">
    <property type="entry name" value="UDM1_RNF168_RNF169-like"/>
    <property type="match status" value="1"/>
</dbReference>
<feature type="compositionally biased region" description="Low complexity" evidence="1">
    <location>
        <begin position="1082"/>
        <end position="1104"/>
    </location>
</feature>
<feature type="compositionally biased region" description="Basic and acidic residues" evidence="1">
    <location>
        <begin position="1149"/>
        <end position="1264"/>
    </location>
</feature>
<dbReference type="Gene3D" id="3.30.420.40">
    <property type="match status" value="1"/>
</dbReference>